<evidence type="ECO:0000313" key="2">
    <source>
        <dbReference type="EMBL" id="EUA92355.1"/>
    </source>
</evidence>
<comment type="caution">
    <text evidence="2">The sequence shown here is derived from an EMBL/GenBank/DDBJ whole genome shotgun (WGS) entry which is preliminary data.</text>
</comment>
<name>A0ABN0R5N6_MYCUL</name>
<organism evidence="2 3">
    <name type="scientific">Mycobacterium ulcerans str. Harvey</name>
    <dbReference type="NCBI Taxonomy" id="1299332"/>
    <lineage>
        <taxon>Bacteria</taxon>
        <taxon>Bacillati</taxon>
        <taxon>Actinomycetota</taxon>
        <taxon>Actinomycetes</taxon>
        <taxon>Mycobacteriales</taxon>
        <taxon>Mycobacteriaceae</taxon>
        <taxon>Mycobacterium</taxon>
        <taxon>Mycobacterium ulcerans group</taxon>
    </lineage>
</organism>
<feature type="compositionally biased region" description="Polar residues" evidence="1">
    <location>
        <begin position="151"/>
        <end position="167"/>
    </location>
</feature>
<keyword evidence="3" id="KW-1185">Reference proteome</keyword>
<feature type="compositionally biased region" description="Polar residues" evidence="1">
    <location>
        <begin position="175"/>
        <end position="184"/>
    </location>
</feature>
<dbReference type="Proteomes" id="UP000020681">
    <property type="component" value="Unassembled WGS sequence"/>
</dbReference>
<feature type="region of interest" description="Disordered" evidence="1">
    <location>
        <begin position="151"/>
        <end position="184"/>
    </location>
</feature>
<dbReference type="EMBL" id="JAOL01000078">
    <property type="protein sequence ID" value="EUA92355.1"/>
    <property type="molecule type" value="Genomic_DNA"/>
</dbReference>
<reference evidence="2 3" key="1">
    <citation type="submission" date="2014-01" db="EMBL/GenBank/DDBJ databases">
        <authorList>
            <person name="Dobos K."/>
            <person name="Lenaerts A."/>
            <person name="Ordway D."/>
            <person name="DeGroote M.A."/>
            <person name="Parker T."/>
            <person name="Sizemore C."/>
            <person name="Tallon L.J."/>
            <person name="Sadzewicz L.K."/>
            <person name="Sengamalay N."/>
            <person name="Fraser C.M."/>
            <person name="Hine E."/>
            <person name="Shefchek K.A."/>
            <person name="Das S.P."/>
            <person name="Tettelin H."/>
        </authorList>
    </citation>
    <scope>NUCLEOTIDE SEQUENCE [LARGE SCALE GENOMIC DNA]</scope>
    <source>
        <strain evidence="2 3">Harvey</strain>
    </source>
</reference>
<evidence type="ECO:0000256" key="1">
    <source>
        <dbReference type="SAM" id="MobiDB-lite"/>
    </source>
</evidence>
<evidence type="ECO:0000313" key="3">
    <source>
        <dbReference type="Proteomes" id="UP000020681"/>
    </source>
</evidence>
<accession>A0ABN0R5N6</accession>
<gene>
    <name evidence="2" type="ORF">I551_1161</name>
</gene>
<protein>
    <submittedName>
        <fullName evidence="2">Uncharacterized protein</fullName>
    </submittedName>
</protein>
<proteinExistence type="predicted"/>
<sequence>MAKRGFAVSMLTVVRPGGAGPLVLAATSPDPECRAAIELYGPHQRSGGALRQLWWKLRLRGSETAPLQASMRRAVEHRALMAIAIGEAGVANTSTIALAALDREWTLYAHNPVRGTPLDECTAQTPVGRVWESLRTLNDYQISHGTCAATRSQSMRTRSCSGGSATPNMGPPTPNSSRISPNSW</sequence>